<dbReference type="Proteomes" id="UP000094043">
    <property type="component" value="Chromosome 6"/>
</dbReference>
<reference evidence="3" key="3">
    <citation type="submission" date="2024-01" db="EMBL/GenBank/DDBJ databases">
        <authorList>
            <person name="Coelho M.A."/>
            <person name="David-Palma M."/>
            <person name="Shea T."/>
            <person name="Sun S."/>
            <person name="Cuomo C.A."/>
            <person name="Heitman J."/>
        </authorList>
    </citation>
    <scope>NUCLEOTIDE SEQUENCE</scope>
    <source>
        <strain evidence="3">CBS 7841</strain>
    </source>
</reference>
<dbReference type="OrthoDB" id="203678at2759"/>
<organism evidence="3 4">
    <name type="scientific">Cryptococcus depauperatus CBS 7841</name>
    <dbReference type="NCBI Taxonomy" id="1295531"/>
    <lineage>
        <taxon>Eukaryota</taxon>
        <taxon>Fungi</taxon>
        <taxon>Dikarya</taxon>
        <taxon>Basidiomycota</taxon>
        <taxon>Agaricomycotina</taxon>
        <taxon>Tremellomycetes</taxon>
        <taxon>Tremellales</taxon>
        <taxon>Cryptococcaceae</taxon>
        <taxon>Cryptococcus</taxon>
    </lineage>
</organism>
<protein>
    <submittedName>
        <fullName evidence="3">Uncharacterized protein</fullName>
    </submittedName>
</protein>
<dbReference type="VEuPathDB" id="FungiDB:L203_05486"/>
<keyword evidence="1" id="KW-0175">Coiled coil</keyword>
<evidence type="ECO:0000256" key="2">
    <source>
        <dbReference type="SAM" id="MobiDB-lite"/>
    </source>
</evidence>
<dbReference type="RefSeq" id="XP_066070490.1">
    <property type="nucleotide sequence ID" value="XM_066214393.1"/>
</dbReference>
<feature type="coiled-coil region" evidence="1">
    <location>
        <begin position="171"/>
        <end position="198"/>
    </location>
</feature>
<evidence type="ECO:0000313" key="4">
    <source>
        <dbReference type="Proteomes" id="UP000094043"/>
    </source>
</evidence>
<keyword evidence="4" id="KW-1185">Reference proteome</keyword>
<feature type="compositionally biased region" description="Polar residues" evidence="2">
    <location>
        <begin position="22"/>
        <end position="34"/>
    </location>
</feature>
<accession>A0A1E3I1A5</accession>
<dbReference type="EMBL" id="CP143789">
    <property type="protein sequence ID" value="WVN89790.1"/>
    <property type="molecule type" value="Genomic_DNA"/>
</dbReference>
<sequence>MASSSTSAPRHLQHPATPPLRRTSTADHSSVRSTLEQRRVKRGQLQNFNDLRNKTNHDIYDGDPLDIDSSSFQPALYYENLLAKASLKELMNLASSLSSDIGTLEGSRHQLVYNHHHQLFAAGDTIANLNVRTPQLLSVVTNLQQSFSSISQLADSVALPDNIGKAANAPRGNEEREKKIAERNLKKLQLMIQAKERVENISEFYKTAEASLVSLSQDNEVIKKQLQDCQNIIARDQAQ</sequence>
<dbReference type="KEGG" id="cdep:91089229"/>
<gene>
    <name evidence="3" type="ORF">L203_105020</name>
</gene>
<proteinExistence type="predicted"/>
<dbReference type="AlphaFoldDB" id="A0A1E3I1A5"/>
<feature type="region of interest" description="Disordered" evidence="2">
    <location>
        <begin position="1"/>
        <end position="57"/>
    </location>
</feature>
<evidence type="ECO:0000313" key="3">
    <source>
        <dbReference type="EMBL" id="WVN89790.1"/>
    </source>
</evidence>
<dbReference type="GeneID" id="91089229"/>
<name>A0A1E3I1A5_9TREE</name>
<reference evidence="3" key="1">
    <citation type="submission" date="2016-06" db="EMBL/GenBank/DDBJ databases">
        <authorList>
            <person name="Cuomo C."/>
            <person name="Litvintseva A."/>
            <person name="Heitman J."/>
            <person name="Chen Y."/>
            <person name="Sun S."/>
            <person name="Springer D."/>
            <person name="Dromer F."/>
            <person name="Young S."/>
            <person name="Zeng Q."/>
            <person name="Chapman S."/>
            <person name="Gujja S."/>
            <person name="Saif S."/>
            <person name="Birren B."/>
        </authorList>
    </citation>
    <scope>NUCLEOTIDE SEQUENCE</scope>
    <source>
        <strain evidence="3">CBS 7841</strain>
    </source>
</reference>
<evidence type="ECO:0000256" key="1">
    <source>
        <dbReference type="SAM" id="Coils"/>
    </source>
</evidence>
<dbReference type="Pfam" id="PF08700">
    <property type="entry name" value="VPS51_Exo84_N"/>
    <property type="match status" value="1"/>
</dbReference>
<reference evidence="3" key="2">
    <citation type="journal article" date="2022" name="Elife">
        <title>Obligate sexual reproduction of a homothallic fungus closely related to the Cryptococcus pathogenic species complex.</title>
        <authorList>
            <person name="Passer A.R."/>
            <person name="Clancey S.A."/>
            <person name="Shea T."/>
            <person name="David-Palma M."/>
            <person name="Averette A.F."/>
            <person name="Boekhout T."/>
            <person name="Porcel B.M."/>
            <person name="Nowrousian M."/>
            <person name="Cuomo C.A."/>
            <person name="Sun S."/>
            <person name="Heitman J."/>
            <person name="Coelho M.A."/>
        </authorList>
    </citation>
    <scope>NUCLEOTIDE SEQUENCE</scope>
    <source>
        <strain evidence="3">CBS 7841</strain>
    </source>
</reference>